<evidence type="ECO:0000256" key="1">
    <source>
        <dbReference type="SAM" id="MobiDB-lite"/>
    </source>
</evidence>
<dbReference type="AlphaFoldDB" id="A0A166EEU9"/>
<proteinExistence type="predicted"/>
<keyword evidence="3" id="KW-1185">Reference proteome</keyword>
<dbReference type="Gene3D" id="3.80.10.10">
    <property type="entry name" value="Ribonuclease Inhibitor"/>
    <property type="match status" value="1"/>
</dbReference>
<evidence type="ECO:0008006" key="4">
    <source>
        <dbReference type="Google" id="ProtNLM"/>
    </source>
</evidence>
<feature type="region of interest" description="Disordered" evidence="1">
    <location>
        <begin position="1"/>
        <end position="23"/>
    </location>
</feature>
<sequence>MGKSRSKKVKASQRKATRTGVKEDPGAKALLRLPPNIVQRIVEEIVLQVSNIKEYRRQLAILAQSSRQLQAEAERRLYERLTFPVGATSAVTIVKTLRSRTAPYVQHLLIQGYGVRWTHKISTFRTATALPFNLMTSLKSLNVFSHDSDADKFQTTADVDTELFVQLEKELPTDTLRHFGSSLPLTIPSLRFLGKQSNLEVLIINCFEDRDISQESLKVLKAHPRLREIHARQMNHVVSSIMEGAPDVQLLTVSLEFWSPSNWDSCAQNLIKLDIMDSYPDKRVLREIVKASPLLRFLMFTVGQEWELFEDDVFDVLRDLKRLSTLGLSIDIGDKALQDLIGNCTKCKPLEVLLLKVGNRGIELSREPEGQRVNEARWGSVTFDKLDFPQWIAEQDLRIAALQY</sequence>
<dbReference type="EMBL" id="KV428045">
    <property type="protein sequence ID" value="KZT39517.1"/>
    <property type="molecule type" value="Genomic_DNA"/>
</dbReference>
<organism evidence="2 3">
    <name type="scientific">Sistotremastrum suecicum HHB10207 ss-3</name>
    <dbReference type="NCBI Taxonomy" id="1314776"/>
    <lineage>
        <taxon>Eukaryota</taxon>
        <taxon>Fungi</taxon>
        <taxon>Dikarya</taxon>
        <taxon>Basidiomycota</taxon>
        <taxon>Agaricomycotina</taxon>
        <taxon>Agaricomycetes</taxon>
        <taxon>Sistotremastrales</taxon>
        <taxon>Sistotremastraceae</taxon>
        <taxon>Sistotremastrum</taxon>
    </lineage>
</organism>
<dbReference type="Proteomes" id="UP000076798">
    <property type="component" value="Unassembled WGS sequence"/>
</dbReference>
<gene>
    <name evidence="2" type="ORF">SISSUDRAFT_1128018</name>
</gene>
<accession>A0A166EEU9</accession>
<evidence type="ECO:0000313" key="2">
    <source>
        <dbReference type="EMBL" id="KZT39517.1"/>
    </source>
</evidence>
<protein>
    <recommendedName>
        <fullName evidence="4">F-box domain-containing protein</fullName>
    </recommendedName>
</protein>
<dbReference type="InterPro" id="IPR032675">
    <property type="entry name" value="LRR_dom_sf"/>
</dbReference>
<reference evidence="2 3" key="1">
    <citation type="journal article" date="2016" name="Mol. Biol. Evol.">
        <title>Comparative Genomics of Early-Diverging Mushroom-Forming Fungi Provides Insights into the Origins of Lignocellulose Decay Capabilities.</title>
        <authorList>
            <person name="Nagy L.G."/>
            <person name="Riley R."/>
            <person name="Tritt A."/>
            <person name="Adam C."/>
            <person name="Daum C."/>
            <person name="Floudas D."/>
            <person name="Sun H."/>
            <person name="Yadav J.S."/>
            <person name="Pangilinan J."/>
            <person name="Larsson K.H."/>
            <person name="Matsuura K."/>
            <person name="Barry K."/>
            <person name="Labutti K."/>
            <person name="Kuo R."/>
            <person name="Ohm R.A."/>
            <person name="Bhattacharya S.S."/>
            <person name="Shirouzu T."/>
            <person name="Yoshinaga Y."/>
            <person name="Martin F.M."/>
            <person name="Grigoriev I.V."/>
            <person name="Hibbett D.S."/>
        </authorList>
    </citation>
    <scope>NUCLEOTIDE SEQUENCE [LARGE SCALE GENOMIC DNA]</scope>
    <source>
        <strain evidence="2 3">HHB10207 ss-3</strain>
    </source>
</reference>
<name>A0A166EEU9_9AGAM</name>
<evidence type="ECO:0000313" key="3">
    <source>
        <dbReference type="Proteomes" id="UP000076798"/>
    </source>
</evidence>
<feature type="compositionally biased region" description="Basic residues" evidence="1">
    <location>
        <begin position="1"/>
        <end position="17"/>
    </location>
</feature>